<dbReference type="PANTHER" id="PTHR11559">
    <property type="entry name" value="CARBOXYLESTERASE"/>
    <property type="match status" value="1"/>
</dbReference>
<keyword evidence="3" id="KW-1133">Transmembrane helix</keyword>
<keyword evidence="3" id="KW-0472">Membrane</keyword>
<dbReference type="InterPro" id="IPR002018">
    <property type="entry name" value="CarbesteraseB"/>
</dbReference>
<evidence type="ECO:0000256" key="2">
    <source>
        <dbReference type="SAM" id="MobiDB-lite"/>
    </source>
</evidence>
<evidence type="ECO:0000256" key="1">
    <source>
        <dbReference type="ARBA" id="ARBA00023180"/>
    </source>
</evidence>
<organism evidence="6 7">
    <name type="scientific">Spodoptera frugiperda</name>
    <name type="common">Fall armyworm</name>
    <dbReference type="NCBI Taxonomy" id="7108"/>
    <lineage>
        <taxon>Eukaryota</taxon>
        <taxon>Metazoa</taxon>
        <taxon>Ecdysozoa</taxon>
        <taxon>Arthropoda</taxon>
        <taxon>Hexapoda</taxon>
        <taxon>Insecta</taxon>
        <taxon>Pterygota</taxon>
        <taxon>Neoptera</taxon>
        <taxon>Endopterygota</taxon>
        <taxon>Lepidoptera</taxon>
        <taxon>Glossata</taxon>
        <taxon>Ditrysia</taxon>
        <taxon>Noctuoidea</taxon>
        <taxon>Noctuidae</taxon>
        <taxon>Amphipyrinae</taxon>
        <taxon>Spodoptera</taxon>
    </lineage>
</organism>
<feature type="chain" id="PRO_5040226327" evidence="4">
    <location>
        <begin position="18"/>
        <end position="594"/>
    </location>
</feature>
<dbReference type="OrthoDB" id="408631at2759"/>
<gene>
    <name evidence="7" type="primary">LOC118262239</name>
</gene>
<feature type="transmembrane region" description="Helical" evidence="3">
    <location>
        <begin position="570"/>
        <end position="592"/>
    </location>
</feature>
<keyword evidence="3" id="KW-0812">Transmembrane</keyword>
<proteinExistence type="predicted"/>
<evidence type="ECO:0000256" key="4">
    <source>
        <dbReference type="SAM" id="SignalP"/>
    </source>
</evidence>
<evidence type="ECO:0000313" key="6">
    <source>
        <dbReference type="Proteomes" id="UP000829999"/>
    </source>
</evidence>
<evidence type="ECO:0000313" key="7">
    <source>
        <dbReference type="RefSeq" id="XP_035429320.2"/>
    </source>
</evidence>
<dbReference type="InterPro" id="IPR050309">
    <property type="entry name" value="Type-B_Carboxylest/Lipase"/>
</dbReference>
<dbReference type="InterPro" id="IPR029058">
    <property type="entry name" value="AB_hydrolase_fold"/>
</dbReference>
<feature type="signal peptide" evidence="4">
    <location>
        <begin position="1"/>
        <end position="17"/>
    </location>
</feature>
<evidence type="ECO:0000256" key="3">
    <source>
        <dbReference type="SAM" id="Phobius"/>
    </source>
</evidence>
<feature type="domain" description="Carboxylesterase type B" evidence="5">
    <location>
        <begin position="20"/>
        <end position="522"/>
    </location>
</feature>
<dbReference type="RefSeq" id="XP_035429320.2">
    <property type="nucleotide sequence ID" value="XM_035573427.2"/>
</dbReference>
<keyword evidence="4" id="KW-0732">Signal</keyword>
<evidence type="ECO:0000259" key="5">
    <source>
        <dbReference type="Pfam" id="PF00135"/>
    </source>
</evidence>
<keyword evidence="1" id="KW-0325">Glycoprotein</keyword>
<protein>
    <submittedName>
        <fullName evidence="7">Para-nitrobenzyl esterase-like</fullName>
    </submittedName>
</protein>
<dbReference type="AlphaFoldDB" id="A0A9R0CU61"/>
<dbReference type="Proteomes" id="UP000829999">
    <property type="component" value="Chromosome 12"/>
</dbReference>
<reference evidence="7" key="1">
    <citation type="submission" date="2025-08" db="UniProtKB">
        <authorList>
            <consortium name="RefSeq"/>
        </authorList>
    </citation>
    <scope>IDENTIFICATION</scope>
    <source>
        <tissue evidence="7">Whole larval tissue</tissue>
    </source>
</reference>
<accession>A0A9R0CU61</accession>
<feature type="region of interest" description="Disordered" evidence="2">
    <location>
        <begin position="540"/>
        <end position="569"/>
    </location>
</feature>
<sequence length="594" mass="65726">MWKLVLPLFCCLANVLGKDSRVVNTAQGPVRGRLLPGGGVYGFYNIPYASAPTGADRYKAPRPPPTWVTIFEAEDRKIICPHRRSGDPMNALEDCLVVNVFVPDTADTNLPVHVFIHDGAYQFGFGLQKTFTELVKRQNIISVSFNYRLGVHGFLCLGTEAAPGNAGLKDMVALLRWVNTNIASFGGNPDDVTLSSCSAGSGSLDFLTVSSLTDGLFKKVIQESGTVIGAVGAQVDPVQNARNYAAVLNFDNVNDLDSLEEFYKSVSIEQLISRTDAIINNEGVTARFGPCVERDFGQEIFISESPMNILSRGNYTKVPRMYGFTTMDGSVRLSVFDTWREMMNEKFSDFLPSELHFDNEEIKEQVAQRVKQFYFADSPVGDHNIVSYLNYNTDVLFAYPMLRTLSTRVGALGDPIYLFEYSFVDENSPVLPQTDENGARHCSQERIVADGDVTAATDEYRRMQEIMRVYWMNFIANGYPSSNDPSLPTWTPANAQRAPHMSLGRNIELRNASPIAERAAFWDEIFDEYFRGPIIDTDSIPSTSTSASTSSSTSTSTDTPTTTPAPTPSAASSLVISNFIFVSLLLSFYFTLYL</sequence>
<name>A0A9R0CU61_SPOFR</name>
<dbReference type="Pfam" id="PF00135">
    <property type="entry name" value="COesterase"/>
    <property type="match status" value="1"/>
</dbReference>
<dbReference type="GeneID" id="118262239"/>
<dbReference type="Gene3D" id="3.40.50.1820">
    <property type="entry name" value="alpha/beta hydrolase"/>
    <property type="match status" value="1"/>
</dbReference>
<dbReference type="SUPFAM" id="SSF53474">
    <property type="entry name" value="alpha/beta-Hydrolases"/>
    <property type="match status" value="1"/>
</dbReference>
<keyword evidence="6" id="KW-1185">Reference proteome</keyword>